<dbReference type="InterPro" id="IPR029063">
    <property type="entry name" value="SAM-dependent_MTases_sf"/>
</dbReference>
<keyword evidence="1 5" id="KW-0489">Methyltransferase</keyword>
<dbReference type="RefSeq" id="WP_005005081.1">
    <property type="nucleotide sequence ID" value="NZ_CH672427.1"/>
</dbReference>
<dbReference type="AlphaFoldDB" id="A4BMP8"/>
<feature type="domain" description="Release factor glutamine methyltransferase N-terminal" evidence="7">
    <location>
        <begin position="10"/>
        <end position="78"/>
    </location>
</feature>
<dbReference type="InterPro" id="IPR007848">
    <property type="entry name" value="Small_mtfrase_dom"/>
</dbReference>
<dbReference type="HOGENOM" id="CLU_018398_3_1_6"/>
<feature type="binding site" evidence="5">
    <location>
        <position position="146"/>
    </location>
    <ligand>
        <name>S-adenosyl-L-methionine</name>
        <dbReference type="ChEBI" id="CHEBI:59789"/>
    </ligand>
</feature>
<evidence type="ECO:0000313" key="8">
    <source>
        <dbReference type="EMBL" id="EAR23586.1"/>
    </source>
</evidence>
<dbReference type="GO" id="GO:0003676">
    <property type="term" value="F:nucleic acid binding"/>
    <property type="evidence" value="ECO:0007669"/>
    <property type="project" value="InterPro"/>
</dbReference>
<evidence type="ECO:0000256" key="4">
    <source>
        <dbReference type="ARBA" id="ARBA00048391"/>
    </source>
</evidence>
<dbReference type="STRING" id="314278.NB231_17238"/>
<dbReference type="PANTHER" id="PTHR18895">
    <property type="entry name" value="HEMK METHYLTRANSFERASE"/>
    <property type="match status" value="1"/>
</dbReference>
<evidence type="ECO:0000256" key="1">
    <source>
        <dbReference type="ARBA" id="ARBA00022603"/>
    </source>
</evidence>
<dbReference type="InterPro" id="IPR019874">
    <property type="entry name" value="RF_methyltr_PrmC"/>
</dbReference>
<dbReference type="InterPro" id="IPR002052">
    <property type="entry name" value="DNA_methylase_N6_adenine_CS"/>
</dbReference>
<accession>A4BMP8</accession>
<name>A4BMP8_9GAMM</name>
<dbReference type="PROSITE" id="PS00092">
    <property type="entry name" value="N6_MTASE"/>
    <property type="match status" value="1"/>
</dbReference>
<gene>
    <name evidence="5" type="primary">prmC</name>
    <name evidence="8" type="ORF">NB231_17238</name>
</gene>
<sequence>MSSDEPIASVLAWAGRQFAPLGENARLDAEVLLAGLLAVERSYLLTWPERRLPPAVLARYRAQVARRASGYPVAYLTGIREFWSLELRVTPATLIPRPETEGLVEVALASLTGITQPMVLDLGTGSGAVGLAIATERPDATVVAVDTCPRALAVARCNARRLGLQRVQFLLGDWLEPAGERRFHLIVANPPYVDPAEPELRCASLRFEPPTALLAPEQGLAELRRIVSGALTNLHHGGVLAVEHGYRQGAAVRTLFQTAGFEEIHTELDLQGHPRVTAGSQPT</sequence>
<feature type="binding site" evidence="5">
    <location>
        <position position="189"/>
    </location>
    <ligand>
        <name>S-adenosyl-L-methionine</name>
        <dbReference type="ChEBI" id="CHEBI:59789"/>
    </ligand>
</feature>
<comment type="catalytic activity">
    <reaction evidence="4 5">
        <text>L-glutaminyl-[peptide chain release factor] + S-adenosyl-L-methionine = N(5)-methyl-L-glutaminyl-[peptide chain release factor] + S-adenosyl-L-homocysteine + H(+)</text>
        <dbReference type="Rhea" id="RHEA:42896"/>
        <dbReference type="Rhea" id="RHEA-COMP:10271"/>
        <dbReference type="Rhea" id="RHEA-COMP:10272"/>
        <dbReference type="ChEBI" id="CHEBI:15378"/>
        <dbReference type="ChEBI" id="CHEBI:30011"/>
        <dbReference type="ChEBI" id="CHEBI:57856"/>
        <dbReference type="ChEBI" id="CHEBI:59789"/>
        <dbReference type="ChEBI" id="CHEBI:61891"/>
        <dbReference type="EC" id="2.1.1.297"/>
    </reaction>
</comment>
<evidence type="ECO:0000256" key="3">
    <source>
        <dbReference type="ARBA" id="ARBA00022691"/>
    </source>
</evidence>
<dbReference type="Proteomes" id="UP000003374">
    <property type="component" value="Unassembled WGS sequence"/>
</dbReference>
<comment type="similarity">
    <text evidence="5">Belongs to the protein N5-glutamine methyltransferase family. PrmC subfamily.</text>
</comment>
<feature type="domain" description="Methyltransferase small" evidence="6">
    <location>
        <begin position="115"/>
        <end position="199"/>
    </location>
</feature>
<reference evidence="8 9" key="1">
    <citation type="submission" date="2006-02" db="EMBL/GenBank/DDBJ databases">
        <authorList>
            <person name="Waterbury J."/>
            <person name="Ferriera S."/>
            <person name="Johnson J."/>
            <person name="Kravitz S."/>
            <person name="Halpern A."/>
            <person name="Remington K."/>
            <person name="Beeson K."/>
            <person name="Tran B."/>
            <person name="Rogers Y.-H."/>
            <person name="Friedman R."/>
            <person name="Venter J.C."/>
        </authorList>
    </citation>
    <scope>NUCLEOTIDE SEQUENCE [LARGE SCALE GENOMIC DNA]</scope>
    <source>
        <strain evidence="8 9">Nb-231</strain>
    </source>
</reference>
<dbReference type="CDD" id="cd02440">
    <property type="entry name" value="AdoMet_MTases"/>
    <property type="match status" value="1"/>
</dbReference>
<evidence type="ECO:0000256" key="2">
    <source>
        <dbReference type="ARBA" id="ARBA00022679"/>
    </source>
</evidence>
<dbReference type="eggNOG" id="COG2890">
    <property type="taxonomic scope" value="Bacteria"/>
</dbReference>
<dbReference type="GO" id="GO:0102559">
    <property type="term" value="F:peptide chain release factor N(5)-glutamine methyltransferase activity"/>
    <property type="evidence" value="ECO:0007669"/>
    <property type="project" value="UniProtKB-EC"/>
</dbReference>
<dbReference type="Gene3D" id="3.40.50.150">
    <property type="entry name" value="Vaccinia Virus protein VP39"/>
    <property type="match status" value="1"/>
</dbReference>
<keyword evidence="2 5" id="KW-0808">Transferase</keyword>
<dbReference type="Pfam" id="PF17827">
    <property type="entry name" value="PrmC_N"/>
    <property type="match status" value="1"/>
</dbReference>
<dbReference type="InterPro" id="IPR050320">
    <property type="entry name" value="N5-glutamine_MTase"/>
</dbReference>
<dbReference type="PANTHER" id="PTHR18895:SF74">
    <property type="entry name" value="MTRF1L RELEASE FACTOR GLUTAMINE METHYLTRANSFERASE"/>
    <property type="match status" value="1"/>
</dbReference>
<evidence type="ECO:0000259" key="6">
    <source>
        <dbReference type="Pfam" id="PF05175"/>
    </source>
</evidence>
<dbReference type="EMBL" id="AAOF01000001">
    <property type="protein sequence ID" value="EAR23586.1"/>
    <property type="molecule type" value="Genomic_DNA"/>
</dbReference>
<dbReference type="SUPFAM" id="SSF53335">
    <property type="entry name" value="S-adenosyl-L-methionine-dependent methyltransferases"/>
    <property type="match status" value="1"/>
</dbReference>
<dbReference type="Pfam" id="PF05175">
    <property type="entry name" value="MTS"/>
    <property type="match status" value="1"/>
</dbReference>
<organism evidence="8 9">
    <name type="scientific">Nitrococcus mobilis Nb-231</name>
    <dbReference type="NCBI Taxonomy" id="314278"/>
    <lineage>
        <taxon>Bacteria</taxon>
        <taxon>Pseudomonadati</taxon>
        <taxon>Pseudomonadota</taxon>
        <taxon>Gammaproteobacteria</taxon>
        <taxon>Chromatiales</taxon>
        <taxon>Ectothiorhodospiraceae</taxon>
        <taxon>Nitrococcus</taxon>
    </lineage>
</organism>
<dbReference type="GO" id="GO:0032259">
    <property type="term" value="P:methylation"/>
    <property type="evidence" value="ECO:0007669"/>
    <property type="project" value="UniProtKB-KW"/>
</dbReference>
<dbReference type="FunFam" id="3.40.50.150:FF:000053">
    <property type="entry name" value="Release factor glutamine methyltransferase"/>
    <property type="match status" value="1"/>
</dbReference>
<keyword evidence="3 5" id="KW-0949">S-adenosyl-L-methionine</keyword>
<dbReference type="HAMAP" id="MF_02126">
    <property type="entry name" value="RF_methyltr_PrmC"/>
    <property type="match status" value="1"/>
</dbReference>
<dbReference type="InterPro" id="IPR004556">
    <property type="entry name" value="HemK-like"/>
</dbReference>
<feature type="binding site" evidence="5">
    <location>
        <position position="174"/>
    </location>
    <ligand>
        <name>S-adenosyl-L-methionine</name>
        <dbReference type="ChEBI" id="CHEBI:59789"/>
    </ligand>
</feature>
<protein>
    <recommendedName>
        <fullName evidence="5">Release factor glutamine methyltransferase</fullName>
        <shortName evidence="5">RF MTase</shortName>
        <ecNumber evidence="5">2.1.1.297</ecNumber>
    </recommendedName>
    <alternativeName>
        <fullName evidence="5">N5-glutamine methyltransferase PrmC</fullName>
    </alternativeName>
    <alternativeName>
        <fullName evidence="5">Protein-(glutamine-N5) MTase PrmC</fullName>
    </alternativeName>
    <alternativeName>
        <fullName evidence="5">Protein-glutamine N-methyltransferase PrmC</fullName>
    </alternativeName>
</protein>
<feature type="binding site" evidence="5">
    <location>
        <begin position="123"/>
        <end position="127"/>
    </location>
    <ligand>
        <name>S-adenosyl-L-methionine</name>
        <dbReference type="ChEBI" id="CHEBI:59789"/>
    </ligand>
</feature>
<comment type="function">
    <text evidence="5">Methylates the class 1 translation termination release factors RF1/PrfA and RF2/PrfB on the glutamine residue of the universally conserved GGQ motif.</text>
</comment>
<dbReference type="EC" id="2.1.1.297" evidence="5"/>
<evidence type="ECO:0000313" key="9">
    <source>
        <dbReference type="Proteomes" id="UP000003374"/>
    </source>
</evidence>
<dbReference type="InterPro" id="IPR040758">
    <property type="entry name" value="PrmC_N"/>
</dbReference>
<evidence type="ECO:0000259" key="7">
    <source>
        <dbReference type="Pfam" id="PF17827"/>
    </source>
</evidence>
<evidence type="ECO:0000256" key="5">
    <source>
        <dbReference type="HAMAP-Rule" id="MF_02126"/>
    </source>
</evidence>
<dbReference type="NCBIfam" id="TIGR03534">
    <property type="entry name" value="RF_mod_PrmC"/>
    <property type="match status" value="1"/>
</dbReference>
<dbReference type="NCBIfam" id="TIGR00536">
    <property type="entry name" value="hemK_fam"/>
    <property type="match status" value="1"/>
</dbReference>
<dbReference type="Gene3D" id="1.10.8.10">
    <property type="entry name" value="DNA helicase RuvA subunit, C-terminal domain"/>
    <property type="match status" value="1"/>
</dbReference>
<comment type="caution">
    <text evidence="8">The sequence shown here is derived from an EMBL/GenBank/DDBJ whole genome shotgun (WGS) entry which is preliminary data.</text>
</comment>
<keyword evidence="9" id="KW-1185">Reference proteome</keyword>
<feature type="binding site" evidence="5">
    <location>
        <begin position="189"/>
        <end position="192"/>
    </location>
    <ligand>
        <name>substrate</name>
    </ligand>
</feature>
<proteinExistence type="inferred from homology"/>